<dbReference type="SUPFAM" id="SSF52799">
    <property type="entry name" value="(Phosphotyrosine protein) phosphatases II"/>
    <property type="match status" value="1"/>
</dbReference>
<feature type="transmembrane region" description="Helical" evidence="2">
    <location>
        <begin position="70"/>
        <end position="92"/>
    </location>
</feature>
<accession>H1RYS4</accession>
<dbReference type="PROSITE" id="PS50056">
    <property type="entry name" value="TYR_PHOSPHATASE_2"/>
    <property type="match status" value="1"/>
</dbReference>
<evidence type="ECO:0000313" key="4">
    <source>
        <dbReference type="EMBL" id="EHP44765.1"/>
    </source>
</evidence>
<proteinExistence type="predicted"/>
<feature type="transmembrane region" description="Helical" evidence="2">
    <location>
        <begin position="257"/>
        <end position="275"/>
    </location>
</feature>
<dbReference type="Gene3D" id="1.20.144.10">
    <property type="entry name" value="Phosphatidic acid phosphatase type 2/haloperoxidase"/>
    <property type="match status" value="1"/>
</dbReference>
<feature type="transmembrane region" description="Helical" evidence="2">
    <location>
        <begin position="232"/>
        <end position="251"/>
    </location>
</feature>
<dbReference type="InterPro" id="IPR000387">
    <property type="entry name" value="Tyr_Pase_dom"/>
</dbReference>
<feature type="transmembrane region" description="Helical" evidence="2">
    <location>
        <begin position="151"/>
        <end position="169"/>
    </location>
</feature>
<feature type="transmembrane region" description="Helical" evidence="2">
    <location>
        <begin position="202"/>
        <end position="220"/>
    </location>
</feature>
<dbReference type="Pfam" id="PF00782">
    <property type="entry name" value="DSPc"/>
    <property type="match status" value="1"/>
</dbReference>
<dbReference type="CDD" id="cd14527">
    <property type="entry name" value="DSP_bac"/>
    <property type="match status" value="1"/>
</dbReference>
<keyword evidence="2" id="KW-0812">Transmembrane</keyword>
<evidence type="ECO:0000256" key="1">
    <source>
        <dbReference type="SAM" id="MobiDB-lite"/>
    </source>
</evidence>
<feature type="domain" description="Tyrosine specific protein phosphatases" evidence="3">
    <location>
        <begin position="376"/>
        <end position="445"/>
    </location>
</feature>
<name>H1RYS4_9BURK</name>
<reference evidence="4 5" key="1">
    <citation type="journal article" date="2012" name="J. Bacteriol.">
        <title>De Novo Genome Project of Cupriavidus basilensis OR16.</title>
        <authorList>
            <person name="Cserhati M."/>
            <person name="Kriszt B."/>
            <person name="Szoboszlay S."/>
            <person name="Toth A."/>
            <person name="Szabo I."/>
            <person name="Tancsics A."/>
            <person name="Nagy I."/>
            <person name="Horvath B."/>
            <person name="Nagy I."/>
            <person name="Kukolya J."/>
        </authorList>
    </citation>
    <scope>NUCLEOTIDE SEQUENCE [LARGE SCALE GENOMIC DNA]</scope>
    <source>
        <strain evidence="4 5">OR16</strain>
    </source>
</reference>
<feature type="compositionally biased region" description="Low complexity" evidence="1">
    <location>
        <begin position="8"/>
        <end position="20"/>
    </location>
</feature>
<evidence type="ECO:0000256" key="2">
    <source>
        <dbReference type="SAM" id="Phobius"/>
    </source>
</evidence>
<dbReference type="CDD" id="cd03386">
    <property type="entry name" value="PAP2_Aur1_like"/>
    <property type="match status" value="1"/>
</dbReference>
<protein>
    <submittedName>
        <fullName evidence="4">Dual specificity protein phosphatase</fullName>
    </submittedName>
</protein>
<dbReference type="InterPro" id="IPR000340">
    <property type="entry name" value="Dual-sp_phosphatase_cat-dom"/>
</dbReference>
<gene>
    <name evidence="4" type="ORF">OR16_02110</name>
</gene>
<sequence>MLRQQAEGGAADMAAGKPGAAETRPWGLALVLLAGMGALFFSSYGLANWLASQRAEVPFFYFEWERHIPFVPWSIVPYWSIDLLYGLSFFLWRTRADLLAHAKRLLAAQLISVACFIAFPLRFAFDRPQADGVPGHLFSLLGGFDKPFNQAPSLHISLLVILWVAYATHVRGGWRWLLHVWFALIGVSVLTTYQHHVIDVPTGWLVGWFCVFLFPFGQGQGKAEPAARARQLAVRYAMGALAGGAVALALLSTSAAAALLLGWLALSLACVAAIYRQGLPAMFQKRRDGTMPMAARWVLAPYLLGALANSRWWTRRQPGASQIVPGLWVGRFPGGTELRRLGADAVLDLTAELPRLAGASLYRCVPVLDLTVPSPAQLDEAVAVLEAWHRDGRKVLVCCALGYSRSALVAAAWLAGHAGAHDAGQALALLRKGRPAVVLGPDSVAALAQFIRRRQAAAQSSGGAGHVGPNA</sequence>
<feature type="transmembrane region" description="Helical" evidence="2">
    <location>
        <begin position="104"/>
        <end position="125"/>
    </location>
</feature>
<keyword evidence="2" id="KW-0472">Membrane</keyword>
<comment type="caution">
    <text evidence="4">The sequence shown here is derived from an EMBL/GenBank/DDBJ whole genome shotgun (WGS) entry which is preliminary data.</text>
</comment>
<dbReference type="InterPro" id="IPR020422">
    <property type="entry name" value="TYR_PHOSPHATASE_DUAL_dom"/>
</dbReference>
<dbReference type="AlphaFoldDB" id="H1RYS4"/>
<evidence type="ECO:0000313" key="5">
    <source>
        <dbReference type="Proteomes" id="UP000005808"/>
    </source>
</evidence>
<feature type="transmembrane region" description="Helical" evidence="2">
    <location>
        <begin position="176"/>
        <end position="196"/>
    </location>
</feature>
<feature type="transmembrane region" description="Helical" evidence="2">
    <location>
        <begin position="26"/>
        <end position="50"/>
    </location>
</feature>
<dbReference type="InterPro" id="IPR029021">
    <property type="entry name" value="Prot-tyrosine_phosphatase-like"/>
</dbReference>
<dbReference type="RefSeq" id="WP_006156282.1">
    <property type="nucleotide sequence ID" value="NZ_AHJE01000003.1"/>
</dbReference>
<dbReference type="PANTHER" id="PTHR47216">
    <property type="match status" value="1"/>
</dbReference>
<organism evidence="4 5">
    <name type="scientific">Cupriavidus basilensis OR16</name>
    <dbReference type="NCBI Taxonomy" id="1127483"/>
    <lineage>
        <taxon>Bacteria</taxon>
        <taxon>Pseudomonadati</taxon>
        <taxon>Pseudomonadota</taxon>
        <taxon>Betaproteobacteria</taxon>
        <taxon>Burkholderiales</taxon>
        <taxon>Burkholderiaceae</taxon>
        <taxon>Cupriavidus</taxon>
    </lineage>
</organism>
<keyword evidence="2" id="KW-1133">Transmembrane helix</keyword>
<dbReference type="Gene3D" id="3.90.190.10">
    <property type="entry name" value="Protein tyrosine phosphatase superfamily"/>
    <property type="match status" value="1"/>
</dbReference>
<feature type="region of interest" description="Disordered" evidence="1">
    <location>
        <begin position="1"/>
        <end position="20"/>
    </location>
</feature>
<dbReference type="SMART" id="SM00195">
    <property type="entry name" value="DSPc"/>
    <property type="match status" value="1"/>
</dbReference>
<dbReference type="PANTHER" id="PTHR47216:SF4">
    <property type="entry name" value="OS01G0859400 PROTEIN"/>
    <property type="match status" value="1"/>
</dbReference>
<evidence type="ECO:0000259" key="3">
    <source>
        <dbReference type="PROSITE" id="PS50056"/>
    </source>
</evidence>
<dbReference type="Proteomes" id="UP000005808">
    <property type="component" value="Unassembled WGS sequence"/>
</dbReference>
<dbReference type="EMBL" id="AHJE01000003">
    <property type="protein sequence ID" value="EHP44765.1"/>
    <property type="molecule type" value="Genomic_DNA"/>
</dbReference>
<dbReference type="PATRIC" id="fig|1127483.3.peg.434"/>